<keyword evidence="4" id="KW-1185">Reference proteome</keyword>
<dbReference type="EMBL" id="JADVKH010000042">
    <property type="protein sequence ID" value="MBJ9689118.1"/>
    <property type="molecule type" value="Genomic_DNA"/>
</dbReference>
<comment type="caution">
    <text evidence="3">The sequence shown here is derived from an EMBL/GenBank/DDBJ whole genome shotgun (WGS) entry which is preliminary data.</text>
</comment>
<name>A0ABS1AYA4_BURVI</name>
<reference evidence="3 4" key="1">
    <citation type="submission" date="2020-11" db="EMBL/GenBank/DDBJ databases">
        <title>Enhanced detection system for hospital associated transmission using whole genome sequencing surveillance.</title>
        <authorList>
            <person name="Harrison L.H."/>
            <person name="Van Tyne D."/>
            <person name="Marsh J.W."/>
            <person name="Griffith M.P."/>
            <person name="Snyder D.J."/>
            <person name="Cooper V.S."/>
            <person name="Mustapha M."/>
        </authorList>
    </citation>
    <scope>NUCLEOTIDE SEQUENCE [LARGE SCALE GENOMIC DNA]</scope>
    <source>
        <strain evidence="3 4">BC00020</strain>
    </source>
</reference>
<proteinExistence type="predicted"/>
<evidence type="ECO:0000256" key="1">
    <source>
        <dbReference type="SAM" id="MobiDB-lite"/>
    </source>
</evidence>
<dbReference type="InterPro" id="IPR001584">
    <property type="entry name" value="Integrase_cat-core"/>
</dbReference>
<dbReference type="Proteomes" id="UP000808215">
    <property type="component" value="Unassembled WGS sequence"/>
</dbReference>
<dbReference type="PROSITE" id="PS50994">
    <property type="entry name" value="INTEGRASE"/>
    <property type="match status" value="1"/>
</dbReference>
<dbReference type="RefSeq" id="WP_200091887.1">
    <property type="nucleotide sequence ID" value="NZ_JADVKH010000042.1"/>
</dbReference>
<protein>
    <recommendedName>
        <fullName evidence="2">Integrase catalytic domain-containing protein</fullName>
    </recommendedName>
</protein>
<sequence length="752" mass="83944">MNDTHSDTYHAKMFPKFCNLAEVVGRGKQLIFRYLGQDDEYVYLVEIGSTTNGIVKLNPNPSNKKYRSKRPVTEVRSLVTRERIKRIAERGVPAAMTMLSPDEAVKRSLAEKRKVVDYITRVYGDETFMRPKMYANAISDAVKIFGLDAKTVRKYYERHLFYGEQEFALADHNWEKGAPGVSRHGAKHADGALIESGRKTYAQTLDRSSKFRRKMFPERLRASLTKFIRANAHEPGATATALVRRFYRGLRGYNRAADGSIQSSPVDPRNLPPEANAVRIATPILKEERARLAVLKDSARGKGYSAQIANGDFNVVDIDGTVADCFLRYGDSRIEIDGVLKPTVLLAIDRSSRAIIGWYVTYRMENADAYLACVFSACTDKEAELARWQVSHLDGMVYGCPSAIFVDRGPGISEKVRNAVVTGMRMRQLMAAPGSPQSKGDVEQAMDFFQEEVARISGSTYGEPVKGKGPDKDAARKRNRTKLKRAPGTATLTLAEFMKALLTAISKHNLTADVTRLRTDLMLEGNVPPVPKQMFLFNQAMRDGDAAWDMTEEEVIRRLAKPFYGREAPGGIITFGNMSFTSDELRKSAIAFEAYNNGRTLTINGFELFTSDLHALWDDDGHLVELQGTPLTKKRYGLTYPDICGYISMRGVSDLAKERDKHRKHPTAEQAVKRDRVSQSMQKQMEATEGVKRTVNNRNVRKAAVEESGAADTRALLGVVRGALTVAPTPSQTVRVEGAIFVDDEQELDIDF</sequence>
<evidence type="ECO:0000313" key="3">
    <source>
        <dbReference type="EMBL" id="MBJ9689118.1"/>
    </source>
</evidence>
<dbReference type="SUPFAM" id="SSF53098">
    <property type="entry name" value="Ribonuclease H-like"/>
    <property type="match status" value="1"/>
</dbReference>
<evidence type="ECO:0000313" key="4">
    <source>
        <dbReference type="Proteomes" id="UP000808215"/>
    </source>
</evidence>
<feature type="compositionally biased region" description="Basic and acidic residues" evidence="1">
    <location>
        <begin position="465"/>
        <end position="476"/>
    </location>
</feature>
<feature type="domain" description="Integrase catalytic" evidence="2">
    <location>
        <begin position="338"/>
        <end position="539"/>
    </location>
</feature>
<dbReference type="Gene3D" id="3.30.420.10">
    <property type="entry name" value="Ribonuclease H-like superfamily/Ribonuclease H"/>
    <property type="match status" value="1"/>
</dbReference>
<gene>
    <name evidence="3" type="ORF">I5589_18750</name>
</gene>
<accession>A0ABS1AYA4</accession>
<evidence type="ECO:0000259" key="2">
    <source>
        <dbReference type="PROSITE" id="PS50994"/>
    </source>
</evidence>
<organism evidence="3 4">
    <name type="scientific">Burkholderia vietnamiensis</name>
    <dbReference type="NCBI Taxonomy" id="60552"/>
    <lineage>
        <taxon>Bacteria</taxon>
        <taxon>Pseudomonadati</taxon>
        <taxon>Pseudomonadota</taxon>
        <taxon>Betaproteobacteria</taxon>
        <taxon>Burkholderiales</taxon>
        <taxon>Burkholderiaceae</taxon>
        <taxon>Burkholderia</taxon>
        <taxon>Burkholderia cepacia complex</taxon>
    </lineage>
</organism>
<dbReference type="InterPro" id="IPR036397">
    <property type="entry name" value="RNaseH_sf"/>
</dbReference>
<dbReference type="InterPro" id="IPR012337">
    <property type="entry name" value="RNaseH-like_sf"/>
</dbReference>
<feature type="region of interest" description="Disordered" evidence="1">
    <location>
        <begin position="460"/>
        <end position="480"/>
    </location>
</feature>